<sequence>MATVRSLLRSLEALERSPHFRFQVVRAQSSWVTPSHRRSRQYSCAPQQQVQNRRPVINGKSVAFHINDLKTSNQTTAKPVSSASSSTNPQHSHRRLPKKASQVVTPIREYESDLIVVLDMDECLIHSQFLQGPGAKFAHQVRRANGAAMGESSVDTFHISLPDGERVRVHERPHLHDFLREVSSKYETHIFTAAMEVYAKPVLRMLDPHGEIFTHCWYRESCQLDSNVGAYVKNLGFCWDDERLKRSVLVDNNPLSFLANPENGILVSSFYDDHKDTTLPAVMGLLHELDGHDDVRPVLDERFRLRQALDELSRGRPFAGREQQIDQQVHNEEEHHHQQQVAVAAS</sequence>
<dbReference type="SMART" id="SM00577">
    <property type="entry name" value="CPDc"/>
    <property type="match status" value="1"/>
</dbReference>
<accession>A0A9K3LRL4</accession>
<keyword evidence="1" id="KW-0811">Translocation</keyword>
<gene>
    <name evidence="4" type="ORF">IV203_029378</name>
</gene>
<evidence type="ECO:0000256" key="1">
    <source>
        <dbReference type="RuleBase" id="RU365079"/>
    </source>
</evidence>
<evidence type="ECO:0000313" key="4">
    <source>
        <dbReference type="EMBL" id="KAG7366708.1"/>
    </source>
</evidence>
<organism evidence="4 5">
    <name type="scientific">Nitzschia inconspicua</name>
    <dbReference type="NCBI Taxonomy" id="303405"/>
    <lineage>
        <taxon>Eukaryota</taxon>
        <taxon>Sar</taxon>
        <taxon>Stramenopiles</taxon>
        <taxon>Ochrophyta</taxon>
        <taxon>Bacillariophyta</taxon>
        <taxon>Bacillariophyceae</taxon>
        <taxon>Bacillariophycidae</taxon>
        <taxon>Bacillariales</taxon>
        <taxon>Bacillariaceae</taxon>
        <taxon>Nitzschia</taxon>
    </lineage>
</organism>
<comment type="similarity">
    <text evidence="1">Belongs to the TIM50 family.</text>
</comment>
<keyword evidence="1" id="KW-0809">Transit peptide</keyword>
<evidence type="ECO:0000313" key="5">
    <source>
        <dbReference type="Proteomes" id="UP000693970"/>
    </source>
</evidence>
<protein>
    <recommendedName>
        <fullName evidence="1">Mitochondrial import inner membrane translocase subunit TIM50</fullName>
    </recommendedName>
</protein>
<reference evidence="4" key="1">
    <citation type="journal article" date="2021" name="Sci. Rep.">
        <title>Diploid genomic architecture of Nitzschia inconspicua, an elite biomass production diatom.</title>
        <authorList>
            <person name="Oliver A."/>
            <person name="Podell S."/>
            <person name="Pinowska A."/>
            <person name="Traller J.C."/>
            <person name="Smith S.R."/>
            <person name="McClure R."/>
            <person name="Beliaev A."/>
            <person name="Bohutskyi P."/>
            <person name="Hill E.A."/>
            <person name="Rabines A."/>
            <person name="Zheng H."/>
            <person name="Allen L.Z."/>
            <person name="Kuo A."/>
            <person name="Grigoriev I.V."/>
            <person name="Allen A.E."/>
            <person name="Hazlebeck D."/>
            <person name="Allen E.E."/>
        </authorList>
    </citation>
    <scope>NUCLEOTIDE SEQUENCE</scope>
    <source>
        <strain evidence="4">Hildebrandi</strain>
    </source>
</reference>
<keyword evidence="1" id="KW-0653">Protein transport</keyword>
<keyword evidence="1" id="KW-0496">Mitochondrion</keyword>
<keyword evidence="1" id="KW-0813">Transport</keyword>
<dbReference type="OrthoDB" id="277011at2759"/>
<dbReference type="InterPro" id="IPR050365">
    <property type="entry name" value="TIM50"/>
</dbReference>
<feature type="domain" description="FCP1 homology" evidence="3">
    <location>
        <begin position="109"/>
        <end position="289"/>
    </location>
</feature>
<reference evidence="4" key="2">
    <citation type="submission" date="2021-04" db="EMBL/GenBank/DDBJ databases">
        <authorList>
            <person name="Podell S."/>
        </authorList>
    </citation>
    <scope>NUCLEOTIDE SEQUENCE</scope>
    <source>
        <strain evidence="4">Hildebrandi</strain>
    </source>
</reference>
<comment type="function">
    <text evidence="1">Essential component of the TIM23 complex, a complex that mediates the translocation of transit peptide-containing proteins across the mitochondrial inner membrane.</text>
</comment>
<dbReference type="InterPro" id="IPR004274">
    <property type="entry name" value="FCP1_dom"/>
</dbReference>
<name>A0A9K3LRL4_9STRA</name>
<dbReference type="GO" id="GO:0005744">
    <property type="term" value="C:TIM23 mitochondrial import inner membrane translocase complex"/>
    <property type="evidence" value="ECO:0007669"/>
    <property type="project" value="UniProtKB-UniRule"/>
</dbReference>
<evidence type="ECO:0000256" key="2">
    <source>
        <dbReference type="SAM" id="MobiDB-lite"/>
    </source>
</evidence>
<dbReference type="AlphaFoldDB" id="A0A9K3LRL4"/>
<dbReference type="CDD" id="cd07521">
    <property type="entry name" value="HAD_FCP1-like"/>
    <property type="match status" value="1"/>
</dbReference>
<proteinExistence type="inferred from homology"/>
<feature type="compositionally biased region" description="Polar residues" evidence="2">
    <location>
        <begin position="69"/>
        <end position="90"/>
    </location>
</feature>
<comment type="subunit">
    <text evidence="1">Component of the TIM23 complex.</text>
</comment>
<dbReference type="Proteomes" id="UP000693970">
    <property type="component" value="Unassembled WGS sequence"/>
</dbReference>
<feature type="region of interest" description="Disordered" evidence="2">
    <location>
        <begin position="69"/>
        <end position="102"/>
    </location>
</feature>
<comment type="caution">
    <text evidence="4">The sequence shown here is derived from an EMBL/GenBank/DDBJ whole genome shotgun (WGS) entry which is preliminary data.</text>
</comment>
<dbReference type="PROSITE" id="PS50969">
    <property type="entry name" value="FCP1"/>
    <property type="match status" value="1"/>
</dbReference>
<evidence type="ECO:0000259" key="3">
    <source>
        <dbReference type="PROSITE" id="PS50969"/>
    </source>
</evidence>
<keyword evidence="5" id="KW-1185">Reference proteome</keyword>
<dbReference type="Pfam" id="PF03031">
    <property type="entry name" value="NIF"/>
    <property type="match status" value="1"/>
</dbReference>
<feature type="region of interest" description="Disordered" evidence="2">
    <location>
        <begin position="316"/>
        <end position="346"/>
    </location>
</feature>
<comment type="subcellular location">
    <subcellularLocation>
        <location evidence="1">Mitochondrion inner membrane</location>
        <topology evidence="1">Single-pass membrane protein</topology>
    </subcellularLocation>
</comment>
<dbReference type="PANTHER" id="PTHR12210">
    <property type="entry name" value="DULLARD PROTEIN PHOSPHATASE"/>
    <property type="match status" value="1"/>
</dbReference>
<dbReference type="GO" id="GO:0015031">
    <property type="term" value="P:protein transport"/>
    <property type="evidence" value="ECO:0007669"/>
    <property type="project" value="UniProtKB-KW"/>
</dbReference>
<dbReference type="EMBL" id="JAGRRH010000007">
    <property type="protein sequence ID" value="KAG7366708.1"/>
    <property type="molecule type" value="Genomic_DNA"/>
</dbReference>